<dbReference type="PANTHER" id="PTHR11759">
    <property type="entry name" value="40S RIBOSOMAL PROTEIN S14/30S RIBOSOMAL PROTEIN S11"/>
    <property type="match status" value="1"/>
</dbReference>
<comment type="caution">
    <text evidence="6">The sequence shown here is derived from an EMBL/GenBank/DDBJ whole genome shotgun (WGS) entry which is preliminary data.</text>
</comment>
<gene>
    <name evidence="6" type="ORF">BpHYR1_028300</name>
</gene>
<dbReference type="InterPro" id="IPR018102">
    <property type="entry name" value="Ribosomal_uS11_CS"/>
</dbReference>
<sequence>MAPKKGQVKKEEQVVQLGPQVGAGDIVFCTAHIYASFNDTFVHITDLSGKETIARITGGMKVKADRDESSPYAAMLAAQDVAEICKTFGINALHIKLRATGGNRSKTPGPGAQSALRALARSGMKIGRIEDVTPTPSDTTRRKGGRRGRRL</sequence>
<organism evidence="6 7">
    <name type="scientific">Brachionus plicatilis</name>
    <name type="common">Marine rotifer</name>
    <name type="synonym">Brachionus muelleri</name>
    <dbReference type="NCBI Taxonomy" id="10195"/>
    <lineage>
        <taxon>Eukaryota</taxon>
        <taxon>Metazoa</taxon>
        <taxon>Spiralia</taxon>
        <taxon>Gnathifera</taxon>
        <taxon>Rotifera</taxon>
        <taxon>Eurotatoria</taxon>
        <taxon>Monogononta</taxon>
        <taxon>Pseudotrocha</taxon>
        <taxon>Ploima</taxon>
        <taxon>Brachionidae</taxon>
        <taxon>Brachionus</taxon>
    </lineage>
</organism>
<dbReference type="NCBIfam" id="NF007176">
    <property type="entry name" value="PRK09607.1"/>
    <property type="match status" value="1"/>
</dbReference>
<dbReference type="Pfam" id="PF00411">
    <property type="entry name" value="Ribosomal_S11"/>
    <property type="match status" value="1"/>
</dbReference>
<dbReference type="PIRSF" id="PIRSF002131">
    <property type="entry name" value="Ribosomal_S11"/>
    <property type="match status" value="1"/>
</dbReference>
<keyword evidence="3 4" id="KW-0687">Ribonucleoprotein</keyword>
<dbReference type="FunFam" id="3.30.420.80:FF:000002">
    <property type="entry name" value="40S ribosomal protein S14"/>
    <property type="match status" value="1"/>
</dbReference>
<dbReference type="GO" id="GO:1990904">
    <property type="term" value="C:ribonucleoprotein complex"/>
    <property type="evidence" value="ECO:0007669"/>
    <property type="project" value="UniProtKB-KW"/>
</dbReference>
<dbReference type="GO" id="GO:0005840">
    <property type="term" value="C:ribosome"/>
    <property type="evidence" value="ECO:0007669"/>
    <property type="project" value="UniProtKB-KW"/>
</dbReference>
<comment type="similarity">
    <text evidence="1 4">Belongs to the universal ribosomal protein uS11 family.</text>
</comment>
<dbReference type="InterPro" id="IPR036967">
    <property type="entry name" value="Ribosomal_uS11_sf"/>
</dbReference>
<accession>A0A3M7R3G2</accession>
<dbReference type="InterPro" id="IPR001971">
    <property type="entry name" value="Ribosomal_uS11"/>
</dbReference>
<dbReference type="GO" id="GO:0003735">
    <property type="term" value="F:structural constituent of ribosome"/>
    <property type="evidence" value="ECO:0007669"/>
    <property type="project" value="InterPro"/>
</dbReference>
<dbReference type="Gene3D" id="3.30.420.80">
    <property type="entry name" value="Ribosomal protein S11"/>
    <property type="match status" value="1"/>
</dbReference>
<dbReference type="Proteomes" id="UP000276133">
    <property type="component" value="Unassembled WGS sequence"/>
</dbReference>
<dbReference type="EMBL" id="REGN01004302">
    <property type="protein sequence ID" value="RNA18142.1"/>
    <property type="molecule type" value="Genomic_DNA"/>
</dbReference>
<protein>
    <submittedName>
        <fullName evidence="6">40S ribosomal S14</fullName>
    </submittedName>
</protein>
<evidence type="ECO:0000256" key="3">
    <source>
        <dbReference type="ARBA" id="ARBA00023274"/>
    </source>
</evidence>
<keyword evidence="7" id="KW-1185">Reference proteome</keyword>
<proteinExistence type="inferred from homology"/>
<evidence type="ECO:0000256" key="1">
    <source>
        <dbReference type="ARBA" id="ARBA00006194"/>
    </source>
</evidence>
<dbReference type="PROSITE" id="PS00054">
    <property type="entry name" value="RIBOSOMAL_S11"/>
    <property type="match status" value="1"/>
</dbReference>
<dbReference type="SUPFAM" id="SSF53137">
    <property type="entry name" value="Translational machinery components"/>
    <property type="match status" value="1"/>
</dbReference>
<feature type="compositionally biased region" description="Basic residues" evidence="5">
    <location>
        <begin position="142"/>
        <end position="151"/>
    </location>
</feature>
<feature type="region of interest" description="Disordered" evidence="5">
    <location>
        <begin position="128"/>
        <end position="151"/>
    </location>
</feature>
<evidence type="ECO:0000256" key="2">
    <source>
        <dbReference type="ARBA" id="ARBA00022980"/>
    </source>
</evidence>
<evidence type="ECO:0000313" key="7">
    <source>
        <dbReference type="Proteomes" id="UP000276133"/>
    </source>
</evidence>
<evidence type="ECO:0000256" key="5">
    <source>
        <dbReference type="SAM" id="MobiDB-lite"/>
    </source>
</evidence>
<dbReference type="HAMAP" id="MF_01310">
    <property type="entry name" value="Ribosomal_uS11"/>
    <property type="match status" value="1"/>
</dbReference>
<dbReference type="STRING" id="10195.A0A3M7R3G2"/>
<dbReference type="OrthoDB" id="1677536at2759"/>
<reference evidence="6 7" key="1">
    <citation type="journal article" date="2018" name="Sci. Rep.">
        <title>Genomic signatures of local adaptation to the degree of environmental predictability in rotifers.</title>
        <authorList>
            <person name="Franch-Gras L."/>
            <person name="Hahn C."/>
            <person name="Garcia-Roger E.M."/>
            <person name="Carmona M.J."/>
            <person name="Serra M."/>
            <person name="Gomez A."/>
        </authorList>
    </citation>
    <scope>NUCLEOTIDE SEQUENCE [LARGE SCALE GENOMIC DNA]</scope>
    <source>
        <strain evidence="6">HYR1</strain>
    </source>
</reference>
<name>A0A3M7R3G2_BRAPC</name>
<evidence type="ECO:0000256" key="4">
    <source>
        <dbReference type="RuleBase" id="RU003629"/>
    </source>
</evidence>
<dbReference type="AlphaFoldDB" id="A0A3M7R3G2"/>
<evidence type="ECO:0000313" key="6">
    <source>
        <dbReference type="EMBL" id="RNA18142.1"/>
    </source>
</evidence>
<dbReference type="GO" id="GO:0006412">
    <property type="term" value="P:translation"/>
    <property type="evidence" value="ECO:0007669"/>
    <property type="project" value="InterPro"/>
</dbReference>
<keyword evidence="2 4" id="KW-0689">Ribosomal protein</keyword>